<dbReference type="PANTHER" id="PTHR33570">
    <property type="entry name" value="4-CARBOXYMUCONOLACTONE DECARBOXYLASE FAMILY PROTEIN"/>
    <property type="match status" value="1"/>
</dbReference>
<dbReference type="SUPFAM" id="SSF69118">
    <property type="entry name" value="AhpD-like"/>
    <property type="match status" value="1"/>
</dbReference>
<dbReference type="EMBL" id="VDMA02000005">
    <property type="protein sequence ID" value="KAB8185517.1"/>
    <property type="molecule type" value="Genomic_DNA"/>
</dbReference>
<dbReference type="AlphaFoldDB" id="A0A5N6BYH6"/>
<dbReference type="InterPro" id="IPR003779">
    <property type="entry name" value="CMD-like"/>
</dbReference>
<dbReference type="GO" id="GO:0051920">
    <property type="term" value="F:peroxiredoxin activity"/>
    <property type="evidence" value="ECO:0007669"/>
    <property type="project" value="InterPro"/>
</dbReference>
<comment type="caution">
    <text evidence="2">The sequence shown here is derived from an EMBL/GenBank/DDBJ whole genome shotgun (WGS) entry which is preliminary data.</text>
</comment>
<dbReference type="InterPro" id="IPR052512">
    <property type="entry name" value="4CMD/NDH-1_regulator"/>
</dbReference>
<organism evidence="2 3">
    <name type="scientific">Microbispora catharanthi</name>
    <dbReference type="NCBI Taxonomy" id="1712871"/>
    <lineage>
        <taxon>Bacteria</taxon>
        <taxon>Bacillati</taxon>
        <taxon>Actinomycetota</taxon>
        <taxon>Actinomycetes</taxon>
        <taxon>Streptosporangiales</taxon>
        <taxon>Streptosporangiaceae</taxon>
        <taxon>Microbispora</taxon>
    </lineage>
</organism>
<reference evidence="2 3" key="1">
    <citation type="submission" date="2019-10" db="EMBL/GenBank/DDBJ databases">
        <title>Nonomuraea sp. nov., isolated from Phyllanthus amarus.</title>
        <authorList>
            <person name="Klykleung N."/>
            <person name="Tanasupawat S."/>
        </authorList>
    </citation>
    <scope>NUCLEOTIDE SEQUENCE [LARGE SCALE GENOMIC DNA]</scope>
    <source>
        <strain evidence="2 3">CR1-09</strain>
    </source>
</reference>
<evidence type="ECO:0000259" key="1">
    <source>
        <dbReference type="Pfam" id="PF02627"/>
    </source>
</evidence>
<dbReference type="Pfam" id="PF02627">
    <property type="entry name" value="CMD"/>
    <property type="match status" value="1"/>
</dbReference>
<evidence type="ECO:0000313" key="2">
    <source>
        <dbReference type="EMBL" id="KAB8185517.1"/>
    </source>
</evidence>
<protein>
    <submittedName>
        <fullName evidence="2">Carboxymuconolactone decarboxylase family protein</fullName>
    </submittedName>
</protein>
<feature type="domain" description="Carboxymuconolactone decarboxylase-like" evidence="1">
    <location>
        <begin position="48"/>
        <end position="132"/>
    </location>
</feature>
<dbReference type="Gene3D" id="1.20.1290.10">
    <property type="entry name" value="AhpD-like"/>
    <property type="match status" value="1"/>
</dbReference>
<name>A0A5N6BYH6_9ACTN</name>
<sequence length="153" mass="16484">MAPHPRLHRPPRRGGRRVTERYKRGVARQTELGATRTEAYDALADIAPDLSRLAVEFAYGDVHARPGLDAARRELVVIGALITLGGVEPQLRAHLETALNAGLRPGELVEAIMQALPYAGFPRVFGAMTLARQVLDARGLLPVRPAGTDAIGP</sequence>
<evidence type="ECO:0000313" key="3">
    <source>
        <dbReference type="Proteomes" id="UP000313066"/>
    </source>
</evidence>
<dbReference type="Proteomes" id="UP000313066">
    <property type="component" value="Unassembled WGS sequence"/>
</dbReference>
<dbReference type="PANTHER" id="PTHR33570:SF10">
    <property type="entry name" value="GAMMA-CARBOXYMUCONOLACTONE DECARBOXYLASE"/>
    <property type="match status" value="1"/>
</dbReference>
<proteinExistence type="predicted"/>
<keyword evidence="3" id="KW-1185">Reference proteome</keyword>
<gene>
    <name evidence="2" type="ORF">FH610_012115</name>
</gene>
<accession>A0A5N6BYH6</accession>
<dbReference type="InterPro" id="IPR029032">
    <property type="entry name" value="AhpD-like"/>
</dbReference>